<evidence type="ECO:0000256" key="1">
    <source>
        <dbReference type="SAM" id="MobiDB-lite"/>
    </source>
</evidence>
<reference evidence="2" key="1">
    <citation type="submission" date="2020-05" db="EMBL/GenBank/DDBJ databases">
        <title>WGS assembly of Panicum virgatum.</title>
        <authorList>
            <person name="Lovell J.T."/>
            <person name="Jenkins J."/>
            <person name="Shu S."/>
            <person name="Juenger T.E."/>
            <person name="Schmutz J."/>
        </authorList>
    </citation>
    <scope>NUCLEOTIDE SEQUENCE</scope>
    <source>
        <strain evidence="2">AP13</strain>
    </source>
</reference>
<feature type="compositionally biased region" description="Basic residues" evidence="1">
    <location>
        <begin position="51"/>
        <end position="68"/>
    </location>
</feature>
<organism evidence="2 3">
    <name type="scientific">Panicum virgatum</name>
    <name type="common">Blackwell switchgrass</name>
    <dbReference type="NCBI Taxonomy" id="38727"/>
    <lineage>
        <taxon>Eukaryota</taxon>
        <taxon>Viridiplantae</taxon>
        <taxon>Streptophyta</taxon>
        <taxon>Embryophyta</taxon>
        <taxon>Tracheophyta</taxon>
        <taxon>Spermatophyta</taxon>
        <taxon>Magnoliopsida</taxon>
        <taxon>Liliopsida</taxon>
        <taxon>Poales</taxon>
        <taxon>Poaceae</taxon>
        <taxon>PACMAD clade</taxon>
        <taxon>Panicoideae</taxon>
        <taxon>Panicodae</taxon>
        <taxon>Paniceae</taxon>
        <taxon>Panicinae</taxon>
        <taxon>Panicum</taxon>
        <taxon>Panicum sect. Hiantes</taxon>
    </lineage>
</organism>
<feature type="region of interest" description="Disordered" evidence="1">
    <location>
        <begin position="1"/>
        <end position="77"/>
    </location>
</feature>
<sequence>MGARRGRFAAPPPRSDRWRVRGRSDRDATWRAGAGGWSARSYSWGREPRRELRRSHRVGFGRPRRPPAARRPPPAACPSPSVAAVTAASCRAALPPLHLHATARGVGFWGSGFWRQAGSSPRGTNPARIASHGNGTTRPRHSSVLFYRAAGDDGCQGGGCGLDS</sequence>
<feature type="compositionally biased region" description="Basic and acidic residues" evidence="1">
    <location>
        <begin position="14"/>
        <end position="29"/>
    </location>
</feature>
<dbReference type="EMBL" id="CM029046">
    <property type="protein sequence ID" value="KAG2591266.1"/>
    <property type="molecule type" value="Genomic_DNA"/>
</dbReference>
<accession>A0A8T0S3C3</accession>
<evidence type="ECO:0000313" key="2">
    <source>
        <dbReference type="EMBL" id="KAG2591266.1"/>
    </source>
</evidence>
<dbReference type="Proteomes" id="UP000823388">
    <property type="component" value="Chromosome 5N"/>
</dbReference>
<comment type="caution">
    <text evidence="2">The sequence shown here is derived from an EMBL/GenBank/DDBJ whole genome shotgun (WGS) entry which is preliminary data.</text>
</comment>
<proteinExistence type="predicted"/>
<protein>
    <submittedName>
        <fullName evidence="2">Uncharacterized protein</fullName>
    </submittedName>
</protein>
<gene>
    <name evidence="2" type="ORF">PVAP13_5NG589486</name>
</gene>
<name>A0A8T0S3C3_PANVG</name>
<dbReference type="AlphaFoldDB" id="A0A8T0S3C3"/>
<evidence type="ECO:0000313" key="3">
    <source>
        <dbReference type="Proteomes" id="UP000823388"/>
    </source>
</evidence>
<feature type="region of interest" description="Disordered" evidence="1">
    <location>
        <begin position="119"/>
        <end position="140"/>
    </location>
</feature>
<keyword evidence="3" id="KW-1185">Reference proteome</keyword>